<feature type="compositionally biased region" description="Basic residues" evidence="1">
    <location>
        <begin position="73"/>
        <end position="82"/>
    </location>
</feature>
<reference evidence="2" key="1">
    <citation type="journal article" date="2023" name="Insect Mol. Biol.">
        <title>Genome sequencing provides insights into the evolution of gene families encoding plant cell wall-degrading enzymes in longhorned beetles.</title>
        <authorList>
            <person name="Shin N.R."/>
            <person name="Okamura Y."/>
            <person name="Kirsch R."/>
            <person name="Pauchet Y."/>
        </authorList>
    </citation>
    <scope>NUCLEOTIDE SEQUENCE</scope>
    <source>
        <strain evidence="2">MMC_N1</strain>
    </source>
</reference>
<evidence type="ECO:0000313" key="3">
    <source>
        <dbReference type="Proteomes" id="UP001162164"/>
    </source>
</evidence>
<evidence type="ECO:0000256" key="1">
    <source>
        <dbReference type="SAM" id="MobiDB-lite"/>
    </source>
</evidence>
<comment type="caution">
    <text evidence="2">The sequence shown here is derived from an EMBL/GenBank/DDBJ whole genome shotgun (WGS) entry which is preliminary data.</text>
</comment>
<feature type="non-terminal residue" evidence="2">
    <location>
        <position position="82"/>
    </location>
</feature>
<dbReference type="Proteomes" id="UP001162164">
    <property type="component" value="Unassembled WGS sequence"/>
</dbReference>
<gene>
    <name evidence="2" type="ORF">NQ317_019595</name>
</gene>
<evidence type="ECO:0000313" key="2">
    <source>
        <dbReference type="EMBL" id="KAJ8973288.1"/>
    </source>
</evidence>
<feature type="compositionally biased region" description="Polar residues" evidence="1">
    <location>
        <begin position="46"/>
        <end position="72"/>
    </location>
</feature>
<keyword evidence="3" id="KW-1185">Reference proteome</keyword>
<dbReference type="EMBL" id="JAPWTJ010001204">
    <property type="protein sequence ID" value="KAJ8973288.1"/>
    <property type="molecule type" value="Genomic_DNA"/>
</dbReference>
<accession>A0ABQ9J5M8</accession>
<sequence length="82" mass="8588">MSKMATGGSYNPPTQDTEFDSVPGPSGSLNPIPGPSCSIDPVPGRSRSTQPALRPSHSTPITDSITVENSHLSTRKRTPSVI</sequence>
<proteinExistence type="predicted"/>
<organism evidence="2 3">
    <name type="scientific">Molorchus minor</name>
    <dbReference type="NCBI Taxonomy" id="1323400"/>
    <lineage>
        <taxon>Eukaryota</taxon>
        <taxon>Metazoa</taxon>
        <taxon>Ecdysozoa</taxon>
        <taxon>Arthropoda</taxon>
        <taxon>Hexapoda</taxon>
        <taxon>Insecta</taxon>
        <taxon>Pterygota</taxon>
        <taxon>Neoptera</taxon>
        <taxon>Endopterygota</taxon>
        <taxon>Coleoptera</taxon>
        <taxon>Polyphaga</taxon>
        <taxon>Cucujiformia</taxon>
        <taxon>Chrysomeloidea</taxon>
        <taxon>Cerambycidae</taxon>
        <taxon>Lamiinae</taxon>
        <taxon>Monochamini</taxon>
        <taxon>Molorchus</taxon>
    </lineage>
</organism>
<protein>
    <submittedName>
        <fullName evidence="2">Uncharacterized protein</fullName>
    </submittedName>
</protein>
<feature type="region of interest" description="Disordered" evidence="1">
    <location>
        <begin position="1"/>
        <end position="82"/>
    </location>
</feature>
<name>A0ABQ9J5M8_9CUCU</name>